<dbReference type="SUPFAM" id="SSF52540">
    <property type="entry name" value="P-loop containing nucleoside triphosphate hydrolases"/>
    <property type="match status" value="1"/>
</dbReference>
<dbReference type="RefSeq" id="WP_378287637.1">
    <property type="nucleotide sequence ID" value="NZ_JBHSON010000074.1"/>
</dbReference>
<dbReference type="InterPro" id="IPR007111">
    <property type="entry name" value="NACHT_NTPase"/>
</dbReference>
<dbReference type="Proteomes" id="UP001596074">
    <property type="component" value="Unassembled WGS sequence"/>
</dbReference>
<comment type="caution">
    <text evidence="3">The sequence shown here is derived from an EMBL/GenBank/DDBJ whole genome shotgun (WGS) entry which is preliminary data.</text>
</comment>
<protein>
    <submittedName>
        <fullName evidence="3">NACHT domain-containing protein</fullName>
    </submittedName>
</protein>
<name>A0ABW1A9N4_9ACTN</name>
<feature type="compositionally biased region" description="Basic and acidic residues" evidence="1">
    <location>
        <begin position="1"/>
        <end position="11"/>
    </location>
</feature>
<organism evidence="3 4">
    <name type="scientific">Actinomadura rugatobispora</name>
    <dbReference type="NCBI Taxonomy" id="1994"/>
    <lineage>
        <taxon>Bacteria</taxon>
        <taxon>Bacillati</taxon>
        <taxon>Actinomycetota</taxon>
        <taxon>Actinomycetes</taxon>
        <taxon>Streptosporangiales</taxon>
        <taxon>Thermomonosporaceae</taxon>
        <taxon>Actinomadura</taxon>
    </lineage>
</organism>
<evidence type="ECO:0000313" key="4">
    <source>
        <dbReference type="Proteomes" id="UP001596074"/>
    </source>
</evidence>
<evidence type="ECO:0000256" key="1">
    <source>
        <dbReference type="SAM" id="MobiDB-lite"/>
    </source>
</evidence>
<feature type="domain" description="NACHT" evidence="2">
    <location>
        <begin position="173"/>
        <end position="263"/>
    </location>
</feature>
<dbReference type="EMBL" id="JBHSON010000074">
    <property type="protein sequence ID" value="MFC5751687.1"/>
    <property type="molecule type" value="Genomic_DNA"/>
</dbReference>
<keyword evidence="4" id="KW-1185">Reference proteome</keyword>
<reference evidence="4" key="1">
    <citation type="journal article" date="2019" name="Int. J. Syst. Evol. Microbiol.">
        <title>The Global Catalogue of Microorganisms (GCM) 10K type strain sequencing project: providing services to taxonomists for standard genome sequencing and annotation.</title>
        <authorList>
            <consortium name="The Broad Institute Genomics Platform"/>
            <consortium name="The Broad Institute Genome Sequencing Center for Infectious Disease"/>
            <person name="Wu L."/>
            <person name="Ma J."/>
        </authorList>
    </citation>
    <scope>NUCLEOTIDE SEQUENCE [LARGE SCALE GENOMIC DNA]</scope>
    <source>
        <strain evidence="4">KCTC 42087</strain>
    </source>
</reference>
<feature type="region of interest" description="Disordered" evidence="1">
    <location>
        <begin position="1"/>
        <end position="21"/>
    </location>
</feature>
<proteinExistence type="predicted"/>
<evidence type="ECO:0000313" key="3">
    <source>
        <dbReference type="EMBL" id="MFC5751687.1"/>
    </source>
</evidence>
<dbReference type="InterPro" id="IPR027417">
    <property type="entry name" value="P-loop_NTPase"/>
</dbReference>
<sequence>MKLARAIHDPTDTQGASMQGGKERDAVFITNESIHIYEFTVSRTKDKATQDAKKIIELIETLHKRPENSYKNFTGWFVTREEPTADQRQAIAVLLKNKHVTVHAISIATLYKRLCDSEAYLAARENAPFGSIVYASQQALPQTKVEVSFTRHDSQKLTVRKLSEKLISGSRNLLTGEFGVGKSHALREIYFELRKRYFKGNRLTPFPVHINLRDCTGLRYPSEILRRHAEEIGFADDRSLISAWRAGACILLLDGFDEIVPSRWLGSASDLKGVRWEALSPIRRLVEETPHGAGIIACGRSHYFSSPFEMADTLGFESESEIISLQDFDQQQVADYLELAGVKWKVPEWMPTRPLLIGYLIAMGSFTDIDASNTTQADAWRKLFHAICQRESRIYTAVRPETIRLIVSRLATLARSKGQETGPVDMEMMKSAFADINGREADEEGIQLLLRLPGFAIGGYAGTQEQRVFADRNLAETAYGEDLATYLVSPYEGHPLSRTASWGTAANSLGVEIAASALLEQRVPASTALAAASRRQDNHQFDAVLADSLRVSSELNPTDEQVRHGFLVEGVIVPFLAINGDDPVLSRTIFRDSLIDVLDLSGISRGERYPTFQSCIFGYVDGMSGFPSWLKENFIDCEVEKFSTVSETTSGIMDLKISPERRVALTVLKKVYNQPGSGRKEEALSRGLDMASRELVPNVLNRLVSDGWLHPVSSRGKIIYVPVKGRRAAALQALESPNSFHI</sequence>
<accession>A0ABW1A9N4</accession>
<gene>
    <name evidence="3" type="ORF">ACFPZN_39240</name>
</gene>
<dbReference type="Gene3D" id="3.40.50.300">
    <property type="entry name" value="P-loop containing nucleotide triphosphate hydrolases"/>
    <property type="match status" value="1"/>
</dbReference>
<dbReference type="Pfam" id="PF05729">
    <property type="entry name" value="NACHT"/>
    <property type="match status" value="1"/>
</dbReference>
<evidence type="ECO:0000259" key="2">
    <source>
        <dbReference type="Pfam" id="PF05729"/>
    </source>
</evidence>